<reference evidence="2 3" key="1">
    <citation type="submission" date="2023-03" db="EMBL/GenBank/DDBJ databases">
        <title>High-quality genome of Scylla paramamosain provides insights in environmental adaptation.</title>
        <authorList>
            <person name="Zhang L."/>
        </authorList>
    </citation>
    <scope>NUCLEOTIDE SEQUENCE [LARGE SCALE GENOMIC DNA]</scope>
    <source>
        <strain evidence="2">LZ_2023a</strain>
        <tissue evidence="2">Muscle</tissue>
    </source>
</reference>
<evidence type="ECO:0000313" key="3">
    <source>
        <dbReference type="Proteomes" id="UP001487740"/>
    </source>
</evidence>
<comment type="caution">
    <text evidence="2">The sequence shown here is derived from an EMBL/GenBank/DDBJ whole genome shotgun (WGS) entry which is preliminary data.</text>
</comment>
<organism evidence="2 3">
    <name type="scientific">Scylla paramamosain</name>
    <name type="common">Mud crab</name>
    <dbReference type="NCBI Taxonomy" id="85552"/>
    <lineage>
        <taxon>Eukaryota</taxon>
        <taxon>Metazoa</taxon>
        <taxon>Ecdysozoa</taxon>
        <taxon>Arthropoda</taxon>
        <taxon>Crustacea</taxon>
        <taxon>Multicrustacea</taxon>
        <taxon>Malacostraca</taxon>
        <taxon>Eumalacostraca</taxon>
        <taxon>Eucarida</taxon>
        <taxon>Decapoda</taxon>
        <taxon>Pleocyemata</taxon>
        <taxon>Brachyura</taxon>
        <taxon>Eubrachyura</taxon>
        <taxon>Portunoidea</taxon>
        <taxon>Portunidae</taxon>
        <taxon>Portuninae</taxon>
        <taxon>Scylla</taxon>
    </lineage>
</organism>
<feature type="compositionally biased region" description="Basic and acidic residues" evidence="1">
    <location>
        <begin position="150"/>
        <end position="166"/>
    </location>
</feature>
<evidence type="ECO:0000256" key="1">
    <source>
        <dbReference type="SAM" id="MobiDB-lite"/>
    </source>
</evidence>
<sequence>MEVRTIVIIREERHLAIKLKREVSLSLSPSQPRPVPPCHQDPMLCSLASPRINYEHPRFDPSLLPALPASLPSIKLCVSSQSRIVPLIAAYTFKQYLCQRVVFLAVTVKRCNHGSHLVETNEGVVVKQGCCEHGDNFGSEGANYARLAEERLNQEEEGGDLKEHRGTSSAGDTG</sequence>
<proteinExistence type="predicted"/>
<name>A0AAW0ULE6_SCYPA</name>
<protein>
    <submittedName>
        <fullName evidence="2">Uncharacterized protein</fullName>
    </submittedName>
</protein>
<evidence type="ECO:0000313" key="2">
    <source>
        <dbReference type="EMBL" id="KAK8400316.1"/>
    </source>
</evidence>
<keyword evidence="3" id="KW-1185">Reference proteome</keyword>
<dbReference type="AlphaFoldDB" id="A0AAW0ULE6"/>
<dbReference type="Proteomes" id="UP001487740">
    <property type="component" value="Unassembled WGS sequence"/>
</dbReference>
<gene>
    <name evidence="2" type="ORF">O3P69_003188</name>
</gene>
<dbReference type="EMBL" id="JARAKH010000010">
    <property type="protein sequence ID" value="KAK8400316.1"/>
    <property type="molecule type" value="Genomic_DNA"/>
</dbReference>
<feature type="region of interest" description="Disordered" evidence="1">
    <location>
        <begin position="150"/>
        <end position="174"/>
    </location>
</feature>
<accession>A0AAW0ULE6</accession>